<dbReference type="Proteomes" id="UP000624279">
    <property type="component" value="Unassembled WGS sequence"/>
</dbReference>
<protein>
    <submittedName>
        <fullName evidence="1">Uncharacterized protein</fullName>
    </submittedName>
</protein>
<organism evidence="1 2">
    <name type="scientific">Undibacterium flavidum</name>
    <dbReference type="NCBI Taxonomy" id="2762297"/>
    <lineage>
        <taxon>Bacteria</taxon>
        <taxon>Pseudomonadati</taxon>
        <taxon>Pseudomonadota</taxon>
        <taxon>Betaproteobacteria</taxon>
        <taxon>Burkholderiales</taxon>
        <taxon>Oxalobacteraceae</taxon>
        <taxon>Undibacterium</taxon>
    </lineage>
</organism>
<reference evidence="1 2" key="1">
    <citation type="submission" date="2020-08" db="EMBL/GenBank/DDBJ databases">
        <title>Novel species isolated from subtropical streams in China.</title>
        <authorList>
            <person name="Lu H."/>
        </authorList>
    </citation>
    <scope>NUCLEOTIDE SEQUENCE [LARGE SCALE GENOMIC DNA]</scope>
    <source>
        <strain evidence="1 2">LX15W</strain>
    </source>
</reference>
<sequence>MSNYSKVQFISWELYTGPFKNPADTPQGFYNGLSSSTVDFRTDVLGQCWDIEARLAFIADAIAKAYASADLSSSTLKIFMAPEFLCRGAGGAYLHDLLNGWVGPAPSSFALPAPFNYAWDGLFGGLQALAADARYEDFLFVFGTMISASFPTAEAIDGQYLLDPTKPGEVYNTALIQRGGVSHTADNYAARKQYISGIDFLKWSGSVAQHTYHTVLPADPEAVIPADVLGVTEGGAVFQIAGLNDVNGAVIDFGIEICLDHALSGGSRANRFGRLRTANQWVKIQLVPSGGMGLYPDSIRLLPAAGPTPHAYAFNCDGYTTLDSKVFGSHTQIWNGANGAKVPAANKLIEVSGGESRSGTTLTAVTNSVLTRNGEVLASQLWNNGNGVQGAGHVRVINAMPL</sequence>
<gene>
    <name evidence="1" type="ORF">H8K55_05955</name>
</gene>
<proteinExistence type="predicted"/>
<comment type="caution">
    <text evidence="1">The sequence shown here is derived from an EMBL/GenBank/DDBJ whole genome shotgun (WGS) entry which is preliminary data.</text>
</comment>
<dbReference type="RefSeq" id="WP_186941155.1">
    <property type="nucleotide sequence ID" value="NZ_JACOGA010000004.1"/>
</dbReference>
<keyword evidence="2" id="KW-1185">Reference proteome</keyword>
<evidence type="ECO:0000313" key="1">
    <source>
        <dbReference type="EMBL" id="MBC3873124.1"/>
    </source>
</evidence>
<name>A0ABR6Y930_9BURK</name>
<dbReference type="EMBL" id="JACOGA010000004">
    <property type="protein sequence ID" value="MBC3873124.1"/>
    <property type="molecule type" value="Genomic_DNA"/>
</dbReference>
<evidence type="ECO:0000313" key="2">
    <source>
        <dbReference type="Proteomes" id="UP000624279"/>
    </source>
</evidence>
<accession>A0ABR6Y930</accession>